<accession>A0A7J6N345</accession>
<dbReference type="InterPro" id="IPR036844">
    <property type="entry name" value="Hint_dom_sf"/>
</dbReference>
<reference evidence="3 4" key="1">
    <citation type="submission" date="2020-04" db="EMBL/GenBank/DDBJ databases">
        <title>Perkinsus chesapeaki whole genome sequence.</title>
        <authorList>
            <person name="Bogema D.R."/>
        </authorList>
    </citation>
    <scope>NUCLEOTIDE SEQUENCE [LARGE SCALE GENOMIC DNA]</scope>
    <source>
        <strain evidence="3">ATCC PRA-425</strain>
    </source>
</reference>
<feature type="compositionally biased region" description="Acidic residues" evidence="1">
    <location>
        <begin position="490"/>
        <end position="500"/>
    </location>
</feature>
<protein>
    <recommendedName>
        <fullName evidence="2">Hedgehog protein Hint domain-containing protein</fullName>
    </recommendedName>
</protein>
<feature type="compositionally biased region" description="Basic residues" evidence="1">
    <location>
        <begin position="341"/>
        <end position="350"/>
    </location>
</feature>
<comment type="caution">
    <text evidence="3">The sequence shown here is derived from an EMBL/GenBank/DDBJ whole genome shotgun (WGS) entry which is preliminary data.</text>
</comment>
<feature type="region of interest" description="Disordered" evidence="1">
    <location>
        <begin position="482"/>
        <end position="512"/>
    </location>
</feature>
<dbReference type="Proteomes" id="UP000591131">
    <property type="component" value="Unassembled WGS sequence"/>
</dbReference>
<dbReference type="OrthoDB" id="5212at2759"/>
<dbReference type="Gene3D" id="2.170.16.10">
    <property type="entry name" value="Hedgehog/Intein (Hint) domain"/>
    <property type="match status" value="1"/>
</dbReference>
<feature type="region of interest" description="Disordered" evidence="1">
    <location>
        <begin position="61"/>
        <end position="93"/>
    </location>
</feature>
<dbReference type="GO" id="GO:0016540">
    <property type="term" value="P:protein autoprocessing"/>
    <property type="evidence" value="ECO:0007669"/>
    <property type="project" value="InterPro"/>
</dbReference>
<proteinExistence type="predicted"/>
<dbReference type="SUPFAM" id="SSF51294">
    <property type="entry name" value="Hedgehog/intein (Hint) domain"/>
    <property type="match status" value="1"/>
</dbReference>
<evidence type="ECO:0000313" key="3">
    <source>
        <dbReference type="EMBL" id="KAF4678293.1"/>
    </source>
</evidence>
<keyword evidence="4" id="KW-1185">Reference proteome</keyword>
<feature type="region of interest" description="Disordered" evidence="1">
    <location>
        <begin position="293"/>
        <end position="350"/>
    </location>
</feature>
<evidence type="ECO:0000256" key="1">
    <source>
        <dbReference type="SAM" id="MobiDB-lite"/>
    </source>
</evidence>
<dbReference type="PANTHER" id="PTHR11889">
    <property type="entry name" value="HEDGEHOG"/>
    <property type="match status" value="1"/>
</dbReference>
<feature type="compositionally biased region" description="Basic and acidic residues" evidence="1">
    <location>
        <begin position="312"/>
        <end position="328"/>
    </location>
</feature>
<name>A0A7J6N345_PERCH</name>
<dbReference type="Pfam" id="PF01079">
    <property type="entry name" value="Hint"/>
    <property type="match status" value="1"/>
</dbReference>
<evidence type="ECO:0000313" key="4">
    <source>
        <dbReference type="Proteomes" id="UP000591131"/>
    </source>
</evidence>
<dbReference type="PANTHER" id="PTHR11889:SF31">
    <property type="entry name" value="PROTEIN HEDGEHOG"/>
    <property type="match status" value="1"/>
</dbReference>
<gene>
    <name evidence="3" type="ORF">FOL47_000022</name>
</gene>
<sequence length="948" mass="104257">MNNTNLLRQQRPAITRLELQRKYLHHRTGKMAISGLMFRHRTYETLRGPRINERMRYSAFGGEAERRQRGTQQVDHSSAKQGGSPPHPSATIIDTHITGGVGYCNTRKSLQRKLNTLLQALEEKPRKSDWRPASILLEECPEAARKSRIERRERLKSLATQHIIETHARGEGGIQRWGTAFKLADDILRGEGSAADKVSRLMTWQMPPQLPECRGPCGRVAQSIFVGLLMPVADRLDGGFNRVNGDLAGVAARIDGYLGVVEGKLDPNFKYHEAARLAAAIEGNDAVVERWRPSNEREVQGRALQGRSSSLEIERSSRRTASSREGRRTGAPSSCSYSSNSRRKERTKGKAGIRARLACRLSSAGDSIATAAQKAWTSATAPARIVHNRLSPQVLHDTLLGGLRESSLLSRPSLMIIRVSRRVFGALAQDGPLNVVALYQSLWAAPGGSSNGMPPFRGEIVKFIPAPSTLSVSRSLRSLLSAGTGGLGGPDDDSDEDNDDGNSTSGSRSRWIANAEELNRELDRRMEDLASKDSMSIRRTSFGYTTALPTAVVVQRDRRKSNGSSGRARCSNDEVVESDGESSGQEAEERVRPGHRRRRIAKEEKRVKKHRARHPAGVPRQDAEFTERLSCHILSTPLSLVFFNGQNVRKYLPAIMALDAHHIGHQPHHSIASTFASSTMCHHNDPLSTAFGIKRIYFAANNKDWKLDCNSGDEQDCISECQREFKGDALATHECVASVQRAYSMMPGGGGRMPTCFPVTSRAFVQGRGWTPLCDIDVGDCVLTSSSASQEPHFEPIVGWLHYEPPSPKRRHRFLRLTTASSGDLYLSPEHLVPTNLGYLPAKQVSCTATTVFKLSALDHQLLNYKVQSVQAIELSDSGLACPLLPSGHVIIEGVLCSCYSPPWGMSHEAVHALAAPFRNGVLPLPPKNAGGAFVHYRSLKHIVGLFT</sequence>
<evidence type="ECO:0000259" key="2">
    <source>
        <dbReference type="Pfam" id="PF01079"/>
    </source>
</evidence>
<feature type="region of interest" description="Disordered" evidence="1">
    <location>
        <begin position="555"/>
        <end position="619"/>
    </location>
</feature>
<feature type="compositionally biased region" description="Polar residues" evidence="1">
    <location>
        <begin position="70"/>
        <end position="81"/>
    </location>
</feature>
<dbReference type="AlphaFoldDB" id="A0A7J6N345"/>
<feature type="domain" description="Hedgehog protein Hint" evidence="2">
    <location>
        <begin position="755"/>
        <end position="901"/>
    </location>
</feature>
<dbReference type="EMBL" id="JAAPAO010000001">
    <property type="protein sequence ID" value="KAF4678293.1"/>
    <property type="molecule type" value="Genomic_DNA"/>
</dbReference>
<organism evidence="3 4">
    <name type="scientific">Perkinsus chesapeaki</name>
    <name type="common">Clam parasite</name>
    <name type="synonym">Perkinsus andrewsi</name>
    <dbReference type="NCBI Taxonomy" id="330153"/>
    <lineage>
        <taxon>Eukaryota</taxon>
        <taxon>Sar</taxon>
        <taxon>Alveolata</taxon>
        <taxon>Perkinsozoa</taxon>
        <taxon>Perkinsea</taxon>
        <taxon>Perkinsida</taxon>
        <taxon>Perkinsidae</taxon>
        <taxon>Perkinsus</taxon>
    </lineage>
</organism>
<dbReference type="InterPro" id="IPR001767">
    <property type="entry name" value="Hedgehog_Hint"/>
</dbReference>
<feature type="compositionally biased region" description="Low complexity" evidence="1">
    <location>
        <begin position="329"/>
        <end position="340"/>
    </location>
</feature>
<dbReference type="InterPro" id="IPR050387">
    <property type="entry name" value="Hedgehog_Signaling"/>
</dbReference>